<protein>
    <submittedName>
        <fullName evidence="2">Uncharacterized protein</fullName>
    </submittedName>
</protein>
<accession>A0A830H0N4</accession>
<evidence type="ECO:0000313" key="3">
    <source>
        <dbReference type="Proteomes" id="UP000610960"/>
    </source>
</evidence>
<feature type="transmembrane region" description="Helical" evidence="1">
    <location>
        <begin position="41"/>
        <end position="66"/>
    </location>
</feature>
<sequence>MKFVDPIVYLIIGVGVAYLVIGAMLSFYSLKAFQLLRNSKLLGLALGFLLLGIAVLMESALSLIYGIDRIVYLYSRAVFVHAPLVAVLYNVIVLAAYIAFAYSVTNISTSASPLILISLYSNPLMQLLTPAIQLYVALMLWIQYYKGNSLVISNAVAFTLLLVDNFVLQALSGKLHPFLSLLIFSVIRVLGLAFLVNGATKVNYHEG</sequence>
<feature type="transmembrane region" description="Helical" evidence="1">
    <location>
        <begin position="124"/>
        <end position="142"/>
    </location>
</feature>
<feature type="transmembrane region" description="Helical" evidence="1">
    <location>
        <begin position="149"/>
        <end position="171"/>
    </location>
</feature>
<reference evidence="2" key="1">
    <citation type="journal article" date="2014" name="Int. J. Syst. Evol. Microbiol.">
        <title>Complete genome sequence of Corynebacterium casei LMG S-19264T (=DSM 44701T), isolated from a smear-ripened cheese.</title>
        <authorList>
            <consortium name="US DOE Joint Genome Institute (JGI-PGF)"/>
            <person name="Walter F."/>
            <person name="Albersmeier A."/>
            <person name="Kalinowski J."/>
            <person name="Ruckert C."/>
        </authorList>
    </citation>
    <scope>NUCLEOTIDE SEQUENCE</scope>
    <source>
        <strain evidence="2">JCM 10088</strain>
    </source>
</reference>
<reference evidence="2" key="2">
    <citation type="submission" date="2020-09" db="EMBL/GenBank/DDBJ databases">
        <authorList>
            <person name="Sun Q."/>
            <person name="Ohkuma M."/>
        </authorList>
    </citation>
    <scope>NUCLEOTIDE SEQUENCE</scope>
    <source>
        <strain evidence="2">JCM 10088</strain>
    </source>
</reference>
<keyword evidence="1" id="KW-0472">Membrane</keyword>
<organism evidence="2 3">
    <name type="scientific">Thermocladium modestius</name>
    <dbReference type="NCBI Taxonomy" id="62609"/>
    <lineage>
        <taxon>Archaea</taxon>
        <taxon>Thermoproteota</taxon>
        <taxon>Thermoprotei</taxon>
        <taxon>Thermoproteales</taxon>
        <taxon>Thermoproteaceae</taxon>
        <taxon>Thermocladium</taxon>
    </lineage>
</organism>
<dbReference type="EMBL" id="BMNL01000004">
    <property type="protein sequence ID" value="GGP22304.1"/>
    <property type="molecule type" value="Genomic_DNA"/>
</dbReference>
<evidence type="ECO:0000256" key="1">
    <source>
        <dbReference type="SAM" id="Phobius"/>
    </source>
</evidence>
<gene>
    <name evidence="2" type="ORF">GCM10007981_17830</name>
</gene>
<dbReference type="Proteomes" id="UP000610960">
    <property type="component" value="Unassembled WGS sequence"/>
</dbReference>
<dbReference type="AlphaFoldDB" id="A0A830H0N4"/>
<keyword evidence="1" id="KW-0812">Transmembrane</keyword>
<name>A0A830H0N4_9CREN</name>
<proteinExistence type="predicted"/>
<feature type="transmembrane region" description="Helical" evidence="1">
    <location>
        <begin position="177"/>
        <end position="196"/>
    </location>
</feature>
<comment type="caution">
    <text evidence="2">The sequence shown here is derived from an EMBL/GenBank/DDBJ whole genome shotgun (WGS) entry which is preliminary data.</text>
</comment>
<keyword evidence="1" id="KW-1133">Transmembrane helix</keyword>
<feature type="transmembrane region" description="Helical" evidence="1">
    <location>
        <begin position="78"/>
        <end position="104"/>
    </location>
</feature>
<feature type="transmembrane region" description="Helical" evidence="1">
    <location>
        <begin position="7"/>
        <end position="29"/>
    </location>
</feature>
<evidence type="ECO:0000313" key="2">
    <source>
        <dbReference type="EMBL" id="GGP22304.1"/>
    </source>
</evidence>
<keyword evidence="3" id="KW-1185">Reference proteome</keyword>